<dbReference type="Gene3D" id="1.25.40.10">
    <property type="entry name" value="Tetratricopeptide repeat domain"/>
    <property type="match status" value="1"/>
</dbReference>
<dbReference type="InterPro" id="IPR011990">
    <property type="entry name" value="TPR-like_helical_dom_sf"/>
</dbReference>
<accession>A0A422QPE4</accession>
<sequence length="104" mass="11719">MADVKVLEKMLADGRDSALLRFGLGKLYIDNNDFLQAGQHLEACLAIDENYSAAWKLLGKARFGLNDLSGAGDAWRRGMEAAKRNRDKQTEKEMSVFLRRLEKS</sequence>
<name>A0A422QPE4_9BURK</name>
<organism evidence="1 2">
    <name type="scientific">Massilia aurea</name>
    <dbReference type="NCBI Taxonomy" id="373040"/>
    <lineage>
        <taxon>Bacteria</taxon>
        <taxon>Pseudomonadati</taxon>
        <taxon>Pseudomonadota</taxon>
        <taxon>Betaproteobacteria</taxon>
        <taxon>Burkholderiales</taxon>
        <taxon>Oxalobacteraceae</taxon>
        <taxon>Telluria group</taxon>
        <taxon>Massilia</taxon>
    </lineage>
</organism>
<proteinExistence type="predicted"/>
<protein>
    <submittedName>
        <fullName evidence="1">Uncharacterized protein</fullName>
    </submittedName>
</protein>
<evidence type="ECO:0000313" key="2">
    <source>
        <dbReference type="Proteomes" id="UP000283254"/>
    </source>
</evidence>
<dbReference type="AlphaFoldDB" id="A0A422QPE4"/>
<dbReference type="RefSeq" id="WP_123068443.1">
    <property type="nucleotide sequence ID" value="NZ_JSAB01000043.1"/>
</dbReference>
<reference evidence="1" key="1">
    <citation type="submission" date="2014-10" db="EMBL/GenBank/DDBJ databases">
        <title>Massilia sp. genome.</title>
        <authorList>
            <person name="Xu B."/>
            <person name="Dai L."/>
            <person name="Huang Z."/>
        </authorList>
    </citation>
    <scope>NUCLEOTIDE SEQUENCE [LARGE SCALE GENOMIC DNA]</scope>
    <source>
        <strain evidence="1">CFS-1</strain>
    </source>
</reference>
<keyword evidence="2" id="KW-1185">Reference proteome</keyword>
<comment type="caution">
    <text evidence="1">The sequence shown here is derived from an EMBL/GenBank/DDBJ whole genome shotgun (WGS) entry which is preliminary data.</text>
</comment>
<evidence type="ECO:0000313" key="1">
    <source>
        <dbReference type="EMBL" id="RNF31858.1"/>
    </source>
</evidence>
<dbReference type="EMBL" id="JSAB01000043">
    <property type="protein sequence ID" value="RNF31858.1"/>
    <property type="molecule type" value="Genomic_DNA"/>
</dbReference>
<dbReference type="OrthoDB" id="8421013at2"/>
<dbReference type="SUPFAM" id="SSF48452">
    <property type="entry name" value="TPR-like"/>
    <property type="match status" value="1"/>
</dbReference>
<gene>
    <name evidence="1" type="ORF">NM04_04990</name>
</gene>
<dbReference type="Proteomes" id="UP000283254">
    <property type="component" value="Unassembled WGS sequence"/>
</dbReference>